<reference evidence="2 3" key="1">
    <citation type="submission" date="2021-03" db="EMBL/GenBank/DDBJ databases">
        <title>Sequencing the genomes of 1000 actinobacteria strains.</title>
        <authorList>
            <person name="Klenk H.-P."/>
        </authorList>
    </citation>
    <scope>NUCLEOTIDE SEQUENCE [LARGE SCALE GENOMIC DNA]</scope>
    <source>
        <strain evidence="2 3">DSM 45510</strain>
    </source>
</reference>
<dbReference type="RefSeq" id="WP_209664547.1">
    <property type="nucleotide sequence ID" value="NZ_JAGGMS010000001.1"/>
</dbReference>
<comment type="caution">
    <text evidence="2">The sequence shown here is derived from an EMBL/GenBank/DDBJ whole genome shotgun (WGS) entry which is preliminary data.</text>
</comment>
<feature type="region of interest" description="Disordered" evidence="1">
    <location>
        <begin position="1"/>
        <end position="53"/>
    </location>
</feature>
<dbReference type="InterPro" id="IPR046194">
    <property type="entry name" value="DUF6222"/>
</dbReference>
<evidence type="ECO:0000313" key="3">
    <source>
        <dbReference type="Proteomes" id="UP000741013"/>
    </source>
</evidence>
<evidence type="ECO:0000313" key="2">
    <source>
        <dbReference type="EMBL" id="MBP2181083.1"/>
    </source>
</evidence>
<evidence type="ECO:0000256" key="1">
    <source>
        <dbReference type="SAM" id="MobiDB-lite"/>
    </source>
</evidence>
<sequence>MSAESVPQRNDESTEPIPLFGRAEPPAVPADAHDAPDPRWLSGPPYPSVPRLGRGLRWSDLVAQMEADHAEREARRAA</sequence>
<organism evidence="2 3">
    <name type="scientific">Amycolatopsis magusensis</name>
    <dbReference type="NCBI Taxonomy" id="882444"/>
    <lineage>
        <taxon>Bacteria</taxon>
        <taxon>Bacillati</taxon>
        <taxon>Actinomycetota</taxon>
        <taxon>Actinomycetes</taxon>
        <taxon>Pseudonocardiales</taxon>
        <taxon>Pseudonocardiaceae</taxon>
        <taxon>Amycolatopsis</taxon>
    </lineage>
</organism>
<name>A0ABS4PNR7_9PSEU</name>
<keyword evidence="3" id="KW-1185">Reference proteome</keyword>
<dbReference type="EMBL" id="JAGGMS010000001">
    <property type="protein sequence ID" value="MBP2181083.1"/>
    <property type="molecule type" value="Genomic_DNA"/>
</dbReference>
<proteinExistence type="predicted"/>
<dbReference type="Pfam" id="PF19731">
    <property type="entry name" value="DUF6222"/>
    <property type="match status" value="1"/>
</dbReference>
<accession>A0ABS4PNR7</accession>
<protein>
    <submittedName>
        <fullName evidence="2">Uncharacterized protein</fullName>
    </submittedName>
</protein>
<dbReference type="Proteomes" id="UP000741013">
    <property type="component" value="Unassembled WGS sequence"/>
</dbReference>
<gene>
    <name evidence="2" type="ORF">JOM49_002609</name>
</gene>